<feature type="region of interest" description="Disordered" evidence="4">
    <location>
        <begin position="341"/>
        <end position="366"/>
    </location>
</feature>
<reference evidence="5" key="2">
    <citation type="submission" date="2022-07" db="EMBL/GenBank/DDBJ databases">
        <authorList>
            <person name="Goncalves M.F.M."/>
            <person name="Hilario S."/>
            <person name="Van De Peer Y."/>
            <person name="Esteves A.C."/>
            <person name="Alves A."/>
        </authorList>
    </citation>
    <scope>NUCLEOTIDE SEQUENCE</scope>
    <source>
        <strain evidence="5">MUM 19.33</strain>
    </source>
</reference>
<reference evidence="5" key="1">
    <citation type="journal article" date="2021" name="J Fungi (Basel)">
        <title>Genomic and Metabolomic Analyses of the Marine Fungus Emericellopsis cladophorae: Insights into Saltwater Adaptability Mechanisms and Its Biosynthetic Potential.</title>
        <authorList>
            <person name="Goncalves M.F.M."/>
            <person name="Hilario S."/>
            <person name="Van de Peer Y."/>
            <person name="Esteves A.C."/>
            <person name="Alves A."/>
        </authorList>
    </citation>
    <scope>NUCLEOTIDE SEQUENCE</scope>
    <source>
        <strain evidence="5">MUM 19.33</strain>
    </source>
</reference>
<keyword evidence="3" id="KW-0808">Transferase</keyword>
<dbReference type="PANTHER" id="PTHR31306">
    <property type="entry name" value="ALPHA-1,6-MANNOSYLTRANSFERASE MNN11-RELATED"/>
    <property type="match status" value="1"/>
</dbReference>
<keyword evidence="2" id="KW-0328">Glycosyltransferase</keyword>
<dbReference type="RefSeq" id="XP_051365686.1">
    <property type="nucleotide sequence ID" value="XM_051502500.1"/>
</dbReference>
<organism evidence="5 6">
    <name type="scientific">Emericellopsis cladophorae</name>
    <dbReference type="NCBI Taxonomy" id="2686198"/>
    <lineage>
        <taxon>Eukaryota</taxon>
        <taxon>Fungi</taxon>
        <taxon>Dikarya</taxon>
        <taxon>Ascomycota</taxon>
        <taxon>Pezizomycotina</taxon>
        <taxon>Sordariomycetes</taxon>
        <taxon>Hypocreomycetidae</taxon>
        <taxon>Hypocreales</taxon>
        <taxon>Bionectriaceae</taxon>
        <taxon>Emericellopsis</taxon>
    </lineage>
</organism>
<proteinExistence type="inferred from homology"/>
<evidence type="ECO:0008006" key="7">
    <source>
        <dbReference type="Google" id="ProtNLM"/>
    </source>
</evidence>
<dbReference type="Proteomes" id="UP001055219">
    <property type="component" value="Unassembled WGS sequence"/>
</dbReference>
<dbReference type="GO" id="GO:0000139">
    <property type="term" value="C:Golgi membrane"/>
    <property type="evidence" value="ECO:0007669"/>
    <property type="project" value="TreeGrafter"/>
</dbReference>
<sequence>MTVGPTSALTRVLLATIAALLTFQLFTIYQGRHQAAPVQDQAAPQVPQQDEASSNFLTCTGDQGDDTCFDALVDSIPPYRDLDDECHGKPDEPRQEENSRSPRLAVVTAQFGAAKQYYEEALRTQMMLSKVHNFRLLVLRSKITDVLWNKPAHILSILLDEMAKPEDERLEWLLWVDRDVVVLDKCRTPAAFLPPSAALASRDDEPKTGTEGVNMLVTSDWNGLNNGIFLVRVGRWSLDLFSDIIAYRHYNPDIELKFTEQTAMELLLADERYHEAVTWVPQWWFNAYPGPQKPDDTENKGDTKEYHARRGDFLVHFAGVPHRGDAMRPWLDLAESGDWGERNNTPARDLDSEIQEFWRNQTSKDG</sequence>
<dbReference type="OrthoDB" id="407658at2759"/>
<feature type="compositionally biased region" description="Basic and acidic residues" evidence="4">
    <location>
        <begin position="85"/>
        <end position="100"/>
    </location>
</feature>
<evidence type="ECO:0000313" key="5">
    <source>
        <dbReference type="EMBL" id="KAI6784830.1"/>
    </source>
</evidence>
<evidence type="ECO:0000256" key="2">
    <source>
        <dbReference type="ARBA" id="ARBA00022676"/>
    </source>
</evidence>
<comment type="similarity">
    <text evidence="1">Belongs to the glycosyltransferase 34 family.</text>
</comment>
<dbReference type="GO" id="GO:0006487">
    <property type="term" value="P:protein N-linked glycosylation"/>
    <property type="evidence" value="ECO:0007669"/>
    <property type="project" value="TreeGrafter"/>
</dbReference>
<dbReference type="InterPro" id="IPR008630">
    <property type="entry name" value="Glyco_trans_34"/>
</dbReference>
<dbReference type="EMBL" id="JAGIXG020000003">
    <property type="protein sequence ID" value="KAI6784830.1"/>
    <property type="molecule type" value="Genomic_DNA"/>
</dbReference>
<dbReference type="Pfam" id="PF05637">
    <property type="entry name" value="Glyco_transf_34"/>
    <property type="match status" value="1"/>
</dbReference>
<dbReference type="Gene3D" id="3.90.550.10">
    <property type="entry name" value="Spore Coat Polysaccharide Biosynthesis Protein SpsA, Chain A"/>
    <property type="match status" value="1"/>
</dbReference>
<comment type="caution">
    <text evidence="5">The sequence shown here is derived from an EMBL/GenBank/DDBJ whole genome shotgun (WGS) entry which is preliminary data.</text>
</comment>
<gene>
    <name evidence="5" type="ORF">J7T54_007923</name>
</gene>
<protein>
    <recommendedName>
        <fullName evidence="7">Galactosyl transferase GMA12/MNN10 family protein</fullName>
    </recommendedName>
</protein>
<evidence type="ECO:0000256" key="4">
    <source>
        <dbReference type="SAM" id="MobiDB-lite"/>
    </source>
</evidence>
<dbReference type="GeneID" id="75834396"/>
<keyword evidence="6" id="KW-1185">Reference proteome</keyword>
<feature type="region of interest" description="Disordered" evidence="4">
    <location>
        <begin position="80"/>
        <end position="102"/>
    </location>
</feature>
<evidence type="ECO:0000256" key="3">
    <source>
        <dbReference type="ARBA" id="ARBA00022679"/>
    </source>
</evidence>
<dbReference type="InterPro" id="IPR029044">
    <property type="entry name" value="Nucleotide-diphossugar_trans"/>
</dbReference>
<dbReference type="AlphaFoldDB" id="A0A9P9Y8A3"/>
<dbReference type="PANTHER" id="PTHR31306:SF8">
    <property type="entry name" value="GLYCOSYLTRANSFERASE FAMILY 34 PROTEIN"/>
    <property type="match status" value="1"/>
</dbReference>
<evidence type="ECO:0000313" key="6">
    <source>
        <dbReference type="Proteomes" id="UP001055219"/>
    </source>
</evidence>
<accession>A0A9P9Y8A3</accession>
<dbReference type="GO" id="GO:0016757">
    <property type="term" value="F:glycosyltransferase activity"/>
    <property type="evidence" value="ECO:0007669"/>
    <property type="project" value="UniProtKB-KW"/>
</dbReference>
<dbReference type="SUPFAM" id="SSF53448">
    <property type="entry name" value="Nucleotide-diphospho-sugar transferases"/>
    <property type="match status" value="1"/>
</dbReference>
<evidence type="ECO:0000256" key="1">
    <source>
        <dbReference type="ARBA" id="ARBA00005664"/>
    </source>
</evidence>
<name>A0A9P9Y8A3_9HYPO</name>